<evidence type="ECO:0000313" key="1">
    <source>
        <dbReference type="EMBL" id="MDT0556881.1"/>
    </source>
</evidence>
<dbReference type="Proteomes" id="UP001254488">
    <property type="component" value="Unassembled WGS sequence"/>
</dbReference>
<evidence type="ECO:0000313" key="2">
    <source>
        <dbReference type="Proteomes" id="UP001254488"/>
    </source>
</evidence>
<proteinExistence type="predicted"/>
<organism evidence="1 2">
    <name type="scientific">Patiriisocius hiemis</name>
    <dbReference type="NCBI Taxonomy" id="3075604"/>
    <lineage>
        <taxon>Bacteria</taxon>
        <taxon>Pseudomonadati</taxon>
        <taxon>Bacteroidota</taxon>
        <taxon>Flavobacteriia</taxon>
        <taxon>Flavobacteriales</taxon>
        <taxon>Flavobacteriaceae</taxon>
        <taxon>Patiriisocius</taxon>
    </lineage>
</organism>
<gene>
    <name evidence="1" type="ORF">RM538_12755</name>
</gene>
<dbReference type="EMBL" id="JAVRHZ010000009">
    <property type="protein sequence ID" value="MDT0556881.1"/>
    <property type="molecule type" value="Genomic_DNA"/>
</dbReference>
<comment type="caution">
    <text evidence="1">The sequence shown here is derived from an EMBL/GenBank/DDBJ whole genome shotgun (WGS) entry which is preliminary data.</text>
</comment>
<dbReference type="RefSeq" id="WP_311333827.1">
    <property type="nucleotide sequence ID" value="NZ_JAVRHZ010000009.1"/>
</dbReference>
<name>A0ABU2YFC5_9FLAO</name>
<dbReference type="Gene3D" id="2.40.160.50">
    <property type="entry name" value="membrane protein fhac: a member of the omp85/tpsb transporter family"/>
    <property type="match status" value="1"/>
</dbReference>
<reference evidence="1 2" key="1">
    <citation type="submission" date="2023-09" db="EMBL/GenBank/DDBJ databases">
        <authorList>
            <person name="Rey-Velasco X."/>
        </authorList>
    </citation>
    <scope>NUCLEOTIDE SEQUENCE [LARGE SCALE GENOMIC DNA]</scope>
    <source>
        <strain evidence="1 2">W242</strain>
    </source>
</reference>
<protein>
    <recommendedName>
        <fullName evidence="3">POTRA domain-containing protein</fullName>
    </recommendedName>
</protein>
<keyword evidence="2" id="KW-1185">Reference proteome</keyword>
<sequence length="566" mass="64596">MKKLLYTFLYLNIYSIFSLTITAQEIELKVEAENIKAKETIDSLLSNKKFPNYNTLKKQSDSLANQLEKIGYIESRLIDIKKLNDSIFISEFYLGDRIKNIKIFYSKESFTESELINISSKIKDSYFIIPFEDVESTLKKLTSYKTENGDAFASINLSEVKKENASTLSAQLSLTSNQKRTIDDYVIKGYEKFPTSYLKYFSGLKKNTVFSQTTILKKNEILNSLGFVSTIKPPETLFKKDSTIVYFYLKKENNNLFDGILGFNTNEETNKLQLNGYLNLELNNNLNYGEQLLINYKADGQEQVNFKTKATLPYIFKSPVGIELQLQIFKRDSSFVTTDQQARLSYQISPAIKSYIGYKSYESSNLLDNAVAGVAVQDYNSSFAIGGIQYLKSQSNPFFPIKTSIKVDTELGSREANDGLREKQTRILFNGLHIFNLNKTNSIFLKNVTSALFSDTFFENELYRFGGITSIRGFNENSIDASLFTVINTEYRIFLNNSIYAHSILDLAYFENKQLDLEQNLYSVGFGFGLNTNAGVLKLAFANGLIESRNFEFSNSKIHIILTTRF</sequence>
<accession>A0ABU2YFC5</accession>
<evidence type="ECO:0008006" key="3">
    <source>
        <dbReference type="Google" id="ProtNLM"/>
    </source>
</evidence>